<feature type="domain" description="Methyltransferase FkbM" evidence="1">
    <location>
        <begin position="37"/>
        <end position="116"/>
    </location>
</feature>
<dbReference type="InterPro" id="IPR006342">
    <property type="entry name" value="FkbM_mtfrase"/>
</dbReference>
<dbReference type="SUPFAM" id="SSF53335">
    <property type="entry name" value="S-adenosyl-L-methionine-dependent methyltransferases"/>
    <property type="match status" value="1"/>
</dbReference>
<dbReference type="PANTHER" id="PTHR34203:SF13">
    <property type="entry name" value="EXPRESSED PROTEIN"/>
    <property type="match status" value="1"/>
</dbReference>
<sequence length="154" mass="17756">MSTLYVDDEEDRHNVRVLFEQFDPSAEFRANFWADFDRGTLQETVPMTTLADALSGTGIDEISFLKIDVERAELEVLNGLADDQWPKVRRLAIEVHDRNGRLAEIGELLDRRGYRVECLREEYFSGTRHPYGLRSSRLTKARSSCPGQHHRSSQ</sequence>
<dbReference type="Gene3D" id="3.40.50.150">
    <property type="entry name" value="Vaccinia Virus protein VP39"/>
    <property type="match status" value="1"/>
</dbReference>
<accession>A0A193BVB5</accession>
<organism evidence="2 3">
    <name type="scientific">Amycolatopsis orientalis</name>
    <name type="common">Nocardia orientalis</name>
    <dbReference type="NCBI Taxonomy" id="31958"/>
    <lineage>
        <taxon>Bacteria</taxon>
        <taxon>Bacillati</taxon>
        <taxon>Actinomycetota</taxon>
        <taxon>Actinomycetes</taxon>
        <taxon>Pseudonocardiales</taxon>
        <taxon>Pseudonocardiaceae</taxon>
        <taxon>Amycolatopsis</taxon>
    </lineage>
</organism>
<dbReference type="AlphaFoldDB" id="A0A193BVB5"/>
<dbReference type="KEGG" id="aori:SD37_11010"/>
<reference evidence="2 3" key="1">
    <citation type="journal article" date="2015" name="Genome Announc.">
        <title>Draft Genome Sequence of Norvancomycin-Producing Strain Amycolatopsis orientalis CPCC200066.</title>
        <authorList>
            <person name="Lei X."/>
            <person name="Yuan F."/>
            <person name="Shi Y."/>
            <person name="Li X."/>
            <person name="Wang L."/>
            <person name="Hong B."/>
        </authorList>
    </citation>
    <scope>NUCLEOTIDE SEQUENCE [LARGE SCALE GENOMIC DNA]</scope>
    <source>
        <strain evidence="2 3">B-37</strain>
    </source>
</reference>
<dbReference type="NCBIfam" id="TIGR01444">
    <property type="entry name" value="fkbM_fam"/>
    <property type="match status" value="1"/>
</dbReference>
<dbReference type="InterPro" id="IPR052514">
    <property type="entry name" value="SAM-dependent_MTase"/>
</dbReference>
<dbReference type="EMBL" id="CP016174">
    <property type="protein sequence ID" value="ANN16113.1"/>
    <property type="molecule type" value="Genomic_DNA"/>
</dbReference>
<keyword evidence="3" id="KW-1185">Reference proteome</keyword>
<evidence type="ECO:0000313" key="2">
    <source>
        <dbReference type="EMBL" id="ANN16113.1"/>
    </source>
</evidence>
<dbReference type="PANTHER" id="PTHR34203">
    <property type="entry name" value="METHYLTRANSFERASE, FKBM FAMILY PROTEIN"/>
    <property type="match status" value="1"/>
</dbReference>
<dbReference type="STRING" id="31958.SD37_11010"/>
<dbReference type="InterPro" id="IPR029063">
    <property type="entry name" value="SAM-dependent_MTases_sf"/>
</dbReference>
<name>A0A193BVB5_AMYOR</name>
<dbReference type="Pfam" id="PF05050">
    <property type="entry name" value="Methyltransf_21"/>
    <property type="match status" value="1"/>
</dbReference>
<evidence type="ECO:0000313" key="3">
    <source>
        <dbReference type="Proteomes" id="UP000093695"/>
    </source>
</evidence>
<evidence type="ECO:0000259" key="1">
    <source>
        <dbReference type="Pfam" id="PF05050"/>
    </source>
</evidence>
<dbReference type="Proteomes" id="UP000093695">
    <property type="component" value="Chromosome"/>
</dbReference>
<gene>
    <name evidence="2" type="ORF">SD37_11010</name>
</gene>
<protein>
    <recommendedName>
        <fullName evidence="1">Methyltransferase FkbM domain-containing protein</fullName>
    </recommendedName>
</protein>
<proteinExistence type="predicted"/>